<evidence type="ECO:0000313" key="1">
    <source>
        <dbReference type="EMBL" id="QTA89633.1"/>
    </source>
</evidence>
<keyword evidence="2" id="KW-1185">Reference proteome</keyword>
<proteinExistence type="predicted"/>
<dbReference type="AlphaFoldDB" id="A0A975BQ87"/>
<accession>A0A975BQ87</accession>
<dbReference type="KEGG" id="dmm:dnm_056890"/>
<dbReference type="EMBL" id="CP061800">
    <property type="protein sequence ID" value="QTA89633.1"/>
    <property type="molecule type" value="Genomic_DNA"/>
</dbReference>
<evidence type="ECO:0000313" key="2">
    <source>
        <dbReference type="Proteomes" id="UP000663722"/>
    </source>
</evidence>
<organism evidence="1 2">
    <name type="scientific">Desulfonema magnum</name>
    <dbReference type="NCBI Taxonomy" id="45655"/>
    <lineage>
        <taxon>Bacteria</taxon>
        <taxon>Pseudomonadati</taxon>
        <taxon>Thermodesulfobacteriota</taxon>
        <taxon>Desulfobacteria</taxon>
        <taxon>Desulfobacterales</taxon>
        <taxon>Desulfococcaceae</taxon>
        <taxon>Desulfonema</taxon>
    </lineage>
</organism>
<protein>
    <submittedName>
        <fullName evidence="1">Uncharacterized protein</fullName>
    </submittedName>
</protein>
<reference evidence="1" key="1">
    <citation type="journal article" date="2021" name="Microb. Physiol.">
        <title>Proteogenomic Insights into the Physiology of Marine, Sulfate-Reducing, Filamentous Desulfonema limicola and Desulfonema magnum.</title>
        <authorList>
            <person name="Schnaars V."/>
            <person name="Wohlbrand L."/>
            <person name="Scheve S."/>
            <person name="Hinrichs C."/>
            <person name="Reinhardt R."/>
            <person name="Rabus R."/>
        </authorList>
    </citation>
    <scope>NUCLEOTIDE SEQUENCE</scope>
    <source>
        <strain evidence="1">4be13</strain>
    </source>
</reference>
<name>A0A975BQ87_9BACT</name>
<dbReference type="Proteomes" id="UP000663722">
    <property type="component" value="Chromosome"/>
</dbReference>
<sequence length="37" mass="4256">MTKGDQYIPMPNNALRRCLSEKLYATYCISDAMSTIR</sequence>
<gene>
    <name evidence="1" type="ORF">dnm_056890</name>
</gene>